<keyword evidence="2" id="KW-0832">Ubl conjugation</keyword>
<dbReference type="Pfam" id="PF07210">
    <property type="entry name" value="DUF1416"/>
    <property type="match status" value="1"/>
</dbReference>
<dbReference type="Proteomes" id="UP000199138">
    <property type="component" value="Unassembled WGS sequence"/>
</dbReference>
<evidence type="ECO:0000256" key="5">
    <source>
        <dbReference type="PROSITE-ProRule" id="PRU00473"/>
    </source>
</evidence>
<protein>
    <submittedName>
        <fullName evidence="8">WD40-like Beta Propeller Repeat</fullName>
    </submittedName>
</protein>
<dbReference type="Gene3D" id="3.30.1330.60">
    <property type="entry name" value="OmpA-like domain"/>
    <property type="match status" value="1"/>
</dbReference>
<evidence type="ECO:0000313" key="8">
    <source>
        <dbReference type="EMBL" id="SFU42480.1"/>
    </source>
</evidence>
<keyword evidence="4" id="KW-0998">Cell outer membrane</keyword>
<feature type="signal peptide" evidence="6">
    <location>
        <begin position="1"/>
        <end position="20"/>
    </location>
</feature>
<keyword evidence="6" id="KW-0732">Signal</keyword>
<dbReference type="Gene3D" id="2.60.40.1120">
    <property type="entry name" value="Carboxypeptidase-like, regulatory domain"/>
    <property type="match status" value="1"/>
</dbReference>
<dbReference type="PANTHER" id="PTHR30329">
    <property type="entry name" value="STATOR ELEMENT OF FLAGELLAR MOTOR COMPLEX"/>
    <property type="match status" value="1"/>
</dbReference>
<dbReference type="InterPro" id="IPR011042">
    <property type="entry name" value="6-blade_b-propeller_TolB-like"/>
</dbReference>
<feature type="domain" description="OmpA-like" evidence="7">
    <location>
        <begin position="504"/>
        <end position="622"/>
    </location>
</feature>
<dbReference type="SUPFAM" id="SSF103088">
    <property type="entry name" value="OmpA-like"/>
    <property type="match status" value="1"/>
</dbReference>
<dbReference type="InterPro" id="IPR050330">
    <property type="entry name" value="Bact_OuterMem_StrucFunc"/>
</dbReference>
<dbReference type="Gene3D" id="2.120.10.30">
    <property type="entry name" value="TolB, C-terminal domain"/>
    <property type="match status" value="1"/>
</dbReference>
<keyword evidence="3 5" id="KW-0472">Membrane</keyword>
<dbReference type="CDD" id="cd07185">
    <property type="entry name" value="OmpA_C-like"/>
    <property type="match status" value="1"/>
</dbReference>
<dbReference type="PROSITE" id="PS51123">
    <property type="entry name" value="OMPA_2"/>
    <property type="match status" value="1"/>
</dbReference>
<dbReference type="InterPro" id="IPR011659">
    <property type="entry name" value="WD40"/>
</dbReference>
<dbReference type="InterPro" id="IPR011990">
    <property type="entry name" value="TPR-like_helical_dom_sf"/>
</dbReference>
<feature type="chain" id="PRO_5011774311" evidence="6">
    <location>
        <begin position="21"/>
        <end position="622"/>
    </location>
</feature>
<dbReference type="SUPFAM" id="SSF48452">
    <property type="entry name" value="TPR-like"/>
    <property type="match status" value="1"/>
</dbReference>
<evidence type="ECO:0000313" key="9">
    <source>
        <dbReference type="Proteomes" id="UP000199138"/>
    </source>
</evidence>
<name>A0A1I7G1Z1_9FLAO</name>
<dbReference type="SUPFAM" id="SSF49464">
    <property type="entry name" value="Carboxypeptidase regulatory domain-like"/>
    <property type="match status" value="1"/>
</dbReference>
<evidence type="ECO:0000259" key="7">
    <source>
        <dbReference type="PROSITE" id="PS51123"/>
    </source>
</evidence>
<dbReference type="InterPro" id="IPR008969">
    <property type="entry name" value="CarboxyPept-like_regulatory"/>
</dbReference>
<dbReference type="OrthoDB" id="9809364at2"/>
<dbReference type="Pfam" id="PF00691">
    <property type="entry name" value="OmpA"/>
    <property type="match status" value="1"/>
</dbReference>
<organism evidence="8 9">
    <name type="scientific">Pustulibacterium marinum</name>
    <dbReference type="NCBI Taxonomy" id="1224947"/>
    <lineage>
        <taxon>Bacteria</taxon>
        <taxon>Pseudomonadati</taxon>
        <taxon>Bacteroidota</taxon>
        <taxon>Flavobacteriia</taxon>
        <taxon>Flavobacteriales</taxon>
        <taxon>Flavobacteriaceae</taxon>
        <taxon>Pustulibacterium</taxon>
    </lineage>
</organism>
<dbReference type="PRINTS" id="PR01021">
    <property type="entry name" value="OMPADOMAIN"/>
</dbReference>
<evidence type="ECO:0000256" key="3">
    <source>
        <dbReference type="ARBA" id="ARBA00023136"/>
    </source>
</evidence>
<dbReference type="InterPro" id="IPR006664">
    <property type="entry name" value="OMP_bac"/>
</dbReference>
<dbReference type="STRING" id="1224947.SAMN05216480_10378"/>
<accession>A0A1I7G1Z1</accession>
<dbReference type="Pfam" id="PF07676">
    <property type="entry name" value="PD40"/>
    <property type="match status" value="2"/>
</dbReference>
<proteinExistence type="predicted"/>
<dbReference type="InterPro" id="IPR006665">
    <property type="entry name" value="OmpA-like"/>
</dbReference>
<reference evidence="8 9" key="1">
    <citation type="submission" date="2016-10" db="EMBL/GenBank/DDBJ databases">
        <authorList>
            <person name="de Groot N.N."/>
        </authorList>
    </citation>
    <scope>NUCLEOTIDE SEQUENCE [LARGE SCALE GENOMIC DNA]</scope>
    <source>
        <strain evidence="8 9">CGMCC 1.12333</strain>
    </source>
</reference>
<dbReference type="SUPFAM" id="SSF82171">
    <property type="entry name" value="DPP6 N-terminal domain-like"/>
    <property type="match status" value="1"/>
</dbReference>
<evidence type="ECO:0000256" key="1">
    <source>
        <dbReference type="ARBA" id="ARBA00004442"/>
    </source>
</evidence>
<dbReference type="EMBL" id="FPBK01000003">
    <property type="protein sequence ID" value="SFU42480.1"/>
    <property type="molecule type" value="Genomic_DNA"/>
</dbReference>
<comment type="subcellular location">
    <subcellularLocation>
        <location evidence="1">Cell outer membrane</location>
    </subcellularLocation>
</comment>
<dbReference type="PANTHER" id="PTHR30329:SF21">
    <property type="entry name" value="LIPOPROTEIN YIAD-RELATED"/>
    <property type="match status" value="1"/>
</dbReference>
<evidence type="ECO:0000256" key="6">
    <source>
        <dbReference type="SAM" id="SignalP"/>
    </source>
</evidence>
<dbReference type="AlphaFoldDB" id="A0A1I7G1Z1"/>
<dbReference type="GO" id="GO:0009279">
    <property type="term" value="C:cell outer membrane"/>
    <property type="evidence" value="ECO:0007669"/>
    <property type="project" value="UniProtKB-SubCell"/>
</dbReference>
<sequence>MKIKYIVFISTLFFQLHSFAQSSDEKRANNAFADRAYEAATQLYLKLDNPSQQVLQNLADSYFYISQMEKASGAYQKLFTTYKDSVPKEYLFRYAHALKGIKSYDEADSILGVYTGKPYATQQFIQDIQEKVPYNYFSKPLQKSVSGDFGLAYFKQDSVIFAATRNKENPTFSWDCTPYLDLYTATVSEDKTLENIQSFSEDINTTSHESSAVFTKDGKTMYFNRTSRKRNKINDEKVATVRMFKAEFIDGSWQNITELPFSSETYNTMHPALSNDDKRLYFSSDKDGSYDLFYVDIKEDGIYSYPKNLGSGINTKEREQFPFIAEDGILYFASNGLKGMGGLDIYMTSPTDSTFTKPMNLGATLNSELDDFAFVVNTEKNTGYFSSNRSGGDKIYAFDREDNLNSFVVEGDVTDKHSHEPLPGTTVRLYDENGEVVGETVVGADAHYKFKTKPFTTYTIEAQKSLYVPYTNEFTTGEEGVFYYSIGLSLESFDDAEDIVVVREDGLMYIELENIYFDLDKWDIKPQAARILNVLVDLMKKYPTMEVEIDAHTDSQGTDAYNIKLSKNRAASAVDYLVSQGIERRRLTSEGYGERKPLVACGENCTQVEHAINRRCEFIVRN</sequence>
<gene>
    <name evidence="8" type="ORF">SAMN05216480_10378</name>
</gene>
<dbReference type="RefSeq" id="WP_093024217.1">
    <property type="nucleotide sequence ID" value="NZ_FPBK01000003.1"/>
</dbReference>
<dbReference type="InterPro" id="IPR010814">
    <property type="entry name" value="DUF1416"/>
</dbReference>
<evidence type="ECO:0000256" key="4">
    <source>
        <dbReference type="ARBA" id="ARBA00023237"/>
    </source>
</evidence>
<evidence type="ECO:0000256" key="2">
    <source>
        <dbReference type="ARBA" id="ARBA00022843"/>
    </source>
</evidence>
<keyword evidence="9" id="KW-1185">Reference proteome</keyword>
<dbReference type="InterPro" id="IPR036737">
    <property type="entry name" value="OmpA-like_sf"/>
</dbReference>